<evidence type="ECO:0000259" key="7">
    <source>
        <dbReference type="Pfam" id="PF00892"/>
    </source>
</evidence>
<evidence type="ECO:0000313" key="9">
    <source>
        <dbReference type="Proteomes" id="UP001415169"/>
    </source>
</evidence>
<dbReference type="Gene3D" id="1.10.3730.20">
    <property type="match status" value="1"/>
</dbReference>
<feature type="transmembrane region" description="Helical" evidence="6">
    <location>
        <begin position="257"/>
        <end position="276"/>
    </location>
</feature>
<feature type="transmembrane region" description="Helical" evidence="6">
    <location>
        <begin position="12"/>
        <end position="36"/>
    </location>
</feature>
<dbReference type="SUPFAM" id="SSF103481">
    <property type="entry name" value="Multidrug resistance efflux transporter EmrE"/>
    <property type="match status" value="2"/>
</dbReference>
<feature type="transmembrane region" description="Helical" evidence="6">
    <location>
        <begin position="74"/>
        <end position="94"/>
    </location>
</feature>
<evidence type="ECO:0000256" key="4">
    <source>
        <dbReference type="ARBA" id="ARBA00022989"/>
    </source>
</evidence>
<feature type="transmembrane region" description="Helical" evidence="6">
    <location>
        <begin position="220"/>
        <end position="245"/>
    </location>
</feature>
<reference evidence="8" key="2">
    <citation type="submission" date="2023-12" db="EMBL/GenBank/DDBJ databases">
        <authorList>
            <person name="Sun Q."/>
            <person name="Inoue M."/>
        </authorList>
    </citation>
    <scope>NUCLEOTIDE SEQUENCE</scope>
    <source>
        <strain evidence="8">JCM 17590</strain>
    </source>
</reference>
<name>A0ABP7ZJP1_9MICO</name>
<dbReference type="Pfam" id="PF00892">
    <property type="entry name" value="EamA"/>
    <property type="match status" value="2"/>
</dbReference>
<feature type="domain" description="EamA" evidence="7">
    <location>
        <begin position="17"/>
        <end position="147"/>
    </location>
</feature>
<gene>
    <name evidence="8" type="ORF">GCM10022286_16600</name>
</gene>
<keyword evidence="9" id="KW-1185">Reference proteome</keyword>
<evidence type="ECO:0000256" key="3">
    <source>
        <dbReference type="ARBA" id="ARBA00022692"/>
    </source>
</evidence>
<feature type="transmembrane region" description="Helical" evidence="6">
    <location>
        <begin position="194"/>
        <end position="214"/>
    </location>
</feature>
<evidence type="ECO:0000256" key="2">
    <source>
        <dbReference type="ARBA" id="ARBA00007362"/>
    </source>
</evidence>
<dbReference type="PANTHER" id="PTHR32322:SF9">
    <property type="entry name" value="AMINO-ACID METABOLITE EFFLUX PUMP-RELATED"/>
    <property type="match status" value="1"/>
</dbReference>
<evidence type="ECO:0000256" key="6">
    <source>
        <dbReference type="SAM" id="Phobius"/>
    </source>
</evidence>
<dbReference type="InterPro" id="IPR000620">
    <property type="entry name" value="EamA_dom"/>
</dbReference>
<keyword evidence="4 6" id="KW-1133">Transmembrane helix</keyword>
<keyword evidence="5 6" id="KW-0472">Membrane</keyword>
<dbReference type="PANTHER" id="PTHR32322">
    <property type="entry name" value="INNER MEMBRANE TRANSPORTER"/>
    <property type="match status" value="1"/>
</dbReference>
<feature type="transmembrane region" description="Helical" evidence="6">
    <location>
        <begin position="42"/>
        <end position="62"/>
    </location>
</feature>
<feature type="transmembrane region" description="Helical" evidence="6">
    <location>
        <begin position="162"/>
        <end position="182"/>
    </location>
</feature>
<proteinExistence type="inferred from homology"/>
<comment type="subcellular location">
    <subcellularLocation>
        <location evidence="1">Membrane</location>
        <topology evidence="1">Multi-pass membrane protein</topology>
    </subcellularLocation>
</comment>
<dbReference type="RefSeq" id="WP_344791290.1">
    <property type="nucleotide sequence ID" value="NZ_BAABBV010000001.1"/>
</dbReference>
<sequence>MTGTARSTQGVNATLWSFLALSLVWGASFLFIKVGLGGFSPAQLVICRIVLGALTLAVIMTVTRRQWPRERAVWLHMLVVGAFFCAIPFTLFAWAEQYVPSSLASIYNATTPIMTLLFTPLVLRSERLSRARVVGLVIGIIGVLILTGPWQLIGDPAVRASIPAQLACLGATASYGFAGLYLRRFVSGLPYDSITLSSVQLMAASAIVLVLAPFDARGPIALSLPVVASVAALAVLGTGVAYIWYTRIVRDWGPARASTVTYMAPVVGVVLGVLLLGETVRWYEPVGGLVVIAGIIASQRGLKLPRRRSRRELATPGASPG</sequence>
<protein>
    <submittedName>
        <fullName evidence="8">DMT family transporter</fullName>
    </submittedName>
</protein>
<keyword evidence="3 6" id="KW-0812">Transmembrane</keyword>
<reference evidence="8" key="1">
    <citation type="journal article" date="2014" name="Int. J. Syst. Evol. Microbiol.">
        <title>Complete genome of a new Firmicutes species belonging to the dominant human colonic microbiota ('Ruminococcus bicirculans') reveals two chromosomes and a selective capacity to utilize plant glucans.</title>
        <authorList>
            <consortium name="NISC Comparative Sequencing Program"/>
            <person name="Wegmann U."/>
            <person name="Louis P."/>
            <person name="Goesmann A."/>
            <person name="Henrissat B."/>
            <person name="Duncan S.H."/>
            <person name="Flint H.J."/>
        </authorList>
    </citation>
    <scope>NUCLEOTIDE SEQUENCE</scope>
    <source>
        <strain evidence="8">JCM 17590</strain>
    </source>
</reference>
<accession>A0ABP7ZJP1</accession>
<feature type="transmembrane region" description="Helical" evidence="6">
    <location>
        <begin position="106"/>
        <end position="123"/>
    </location>
</feature>
<dbReference type="EMBL" id="BAABBV010000001">
    <property type="protein sequence ID" value="GAA4160506.1"/>
    <property type="molecule type" value="Genomic_DNA"/>
</dbReference>
<organism evidence="8 9">
    <name type="scientific">Gryllotalpicola daejeonensis</name>
    <dbReference type="NCBI Taxonomy" id="993087"/>
    <lineage>
        <taxon>Bacteria</taxon>
        <taxon>Bacillati</taxon>
        <taxon>Actinomycetota</taxon>
        <taxon>Actinomycetes</taxon>
        <taxon>Micrococcales</taxon>
        <taxon>Microbacteriaceae</taxon>
        <taxon>Gryllotalpicola</taxon>
    </lineage>
</organism>
<feature type="transmembrane region" description="Helical" evidence="6">
    <location>
        <begin position="130"/>
        <end position="150"/>
    </location>
</feature>
<feature type="domain" description="EamA" evidence="7">
    <location>
        <begin position="165"/>
        <end position="296"/>
    </location>
</feature>
<dbReference type="InterPro" id="IPR037185">
    <property type="entry name" value="EmrE-like"/>
</dbReference>
<dbReference type="Proteomes" id="UP001415169">
    <property type="component" value="Unassembled WGS sequence"/>
</dbReference>
<evidence type="ECO:0000313" key="8">
    <source>
        <dbReference type="EMBL" id="GAA4160506.1"/>
    </source>
</evidence>
<evidence type="ECO:0000256" key="5">
    <source>
        <dbReference type="ARBA" id="ARBA00023136"/>
    </source>
</evidence>
<dbReference type="InterPro" id="IPR050638">
    <property type="entry name" value="AA-Vitamin_Transporters"/>
</dbReference>
<feature type="transmembrane region" description="Helical" evidence="6">
    <location>
        <begin position="282"/>
        <end position="302"/>
    </location>
</feature>
<comment type="caution">
    <text evidence="8">The sequence shown here is derived from an EMBL/GenBank/DDBJ whole genome shotgun (WGS) entry which is preliminary data.</text>
</comment>
<comment type="similarity">
    <text evidence="2">Belongs to the EamA transporter family.</text>
</comment>
<evidence type="ECO:0000256" key="1">
    <source>
        <dbReference type="ARBA" id="ARBA00004141"/>
    </source>
</evidence>